<dbReference type="Gene3D" id="3.40.390.70">
    <property type="match status" value="1"/>
</dbReference>
<evidence type="ECO:0000313" key="2">
    <source>
        <dbReference type="Proteomes" id="UP000310477"/>
    </source>
</evidence>
<comment type="caution">
    <text evidence="1">The sequence shown here is derived from an EMBL/GenBank/DDBJ whole genome shotgun (WGS) entry which is preliminary data.</text>
</comment>
<protein>
    <submittedName>
        <fullName evidence="1">Uncharacterized protein</fullName>
    </submittedName>
</protein>
<proteinExistence type="predicted"/>
<evidence type="ECO:0000313" key="1">
    <source>
        <dbReference type="EMBL" id="TKB97198.1"/>
    </source>
</evidence>
<reference evidence="1 2" key="1">
    <citation type="submission" date="2019-04" db="EMBL/GenBank/DDBJ databases">
        <title>Pedobacter sp. AR-2-6 sp. nov., isolated from Arctic soil.</title>
        <authorList>
            <person name="Dahal R.H."/>
            <person name="Kim D.-U."/>
        </authorList>
    </citation>
    <scope>NUCLEOTIDE SEQUENCE [LARGE SCALE GENOMIC DNA]</scope>
    <source>
        <strain evidence="1 2">AR-2-6</strain>
    </source>
</reference>
<organism evidence="1 2">
    <name type="scientific">Pedobacter cryotolerans</name>
    <dbReference type="NCBI Taxonomy" id="2571270"/>
    <lineage>
        <taxon>Bacteria</taxon>
        <taxon>Pseudomonadati</taxon>
        <taxon>Bacteroidota</taxon>
        <taxon>Sphingobacteriia</taxon>
        <taxon>Sphingobacteriales</taxon>
        <taxon>Sphingobacteriaceae</taxon>
        <taxon>Pedobacter</taxon>
    </lineage>
</organism>
<dbReference type="AlphaFoldDB" id="A0A4U1BX20"/>
<sequence length="320" mass="36240">MKKIFIYSALLVSITLTLSCYKEKLIVPSSLEGADRFKFPQGTNDYDLAVKKVYDDFGIKIIYKGFDDKDFGLSWTSPAFGKQGFDIPENQQKDAVNFIANHIFGNLNAKITNKVLPPYFYVADSLSQSSVTGTFQTTTPINYYYTGLDFWAFTWDGVRGETKNLTTGVSTYTTARVRPITSFQYFYKRGVILKEIFKSAVDKGNIVPPENFNSGIDFTTPIVTAAASSSDVNYYKKRGFPGQMTNTLNFNIGIVSLVTNTGPTRNFIDYIHLCMRYKPDSIEVNYPKSQFPIIHQKYPIVIQYMKDKYGIDLDKIATKP</sequence>
<dbReference type="Proteomes" id="UP000310477">
    <property type="component" value="Unassembled WGS sequence"/>
</dbReference>
<keyword evidence="2" id="KW-1185">Reference proteome</keyword>
<gene>
    <name evidence="1" type="ORF">FA045_16700</name>
</gene>
<dbReference type="EMBL" id="SWBO01000013">
    <property type="protein sequence ID" value="TKB97198.1"/>
    <property type="molecule type" value="Genomic_DNA"/>
</dbReference>
<name>A0A4U1BX20_9SPHI</name>
<dbReference type="PROSITE" id="PS51257">
    <property type="entry name" value="PROKAR_LIPOPROTEIN"/>
    <property type="match status" value="1"/>
</dbReference>
<dbReference type="OrthoDB" id="1026295at2"/>
<accession>A0A4U1BX20</accession>
<dbReference type="RefSeq" id="WP_136878232.1">
    <property type="nucleotide sequence ID" value="NZ_SWBO01000013.1"/>
</dbReference>